<organism evidence="1 2">
    <name type="scientific">Trichinella papuae</name>
    <dbReference type="NCBI Taxonomy" id="268474"/>
    <lineage>
        <taxon>Eukaryota</taxon>
        <taxon>Metazoa</taxon>
        <taxon>Ecdysozoa</taxon>
        <taxon>Nematoda</taxon>
        <taxon>Enoplea</taxon>
        <taxon>Dorylaimia</taxon>
        <taxon>Trichinellida</taxon>
        <taxon>Trichinellidae</taxon>
        <taxon>Trichinella</taxon>
    </lineage>
</organism>
<dbReference type="OrthoDB" id="5941555at2759"/>
<dbReference type="EMBL" id="JYDO01000010">
    <property type="protein sequence ID" value="KRZ78759.1"/>
    <property type="molecule type" value="Genomic_DNA"/>
</dbReference>
<dbReference type="AlphaFoldDB" id="A0A0V1N3Y7"/>
<evidence type="ECO:0000313" key="2">
    <source>
        <dbReference type="Proteomes" id="UP000054843"/>
    </source>
</evidence>
<proteinExistence type="predicted"/>
<reference evidence="1 2" key="1">
    <citation type="submission" date="2015-01" db="EMBL/GenBank/DDBJ databases">
        <title>Evolution of Trichinella species and genotypes.</title>
        <authorList>
            <person name="Korhonen P.K."/>
            <person name="Edoardo P."/>
            <person name="Giuseppe L.R."/>
            <person name="Gasser R.B."/>
        </authorList>
    </citation>
    <scope>NUCLEOTIDE SEQUENCE [LARGE SCALE GENOMIC DNA]</scope>
    <source>
        <strain evidence="1">ISS1980</strain>
    </source>
</reference>
<keyword evidence="2" id="KW-1185">Reference proteome</keyword>
<evidence type="ECO:0000313" key="1">
    <source>
        <dbReference type="EMBL" id="KRZ78759.1"/>
    </source>
</evidence>
<dbReference type="Proteomes" id="UP000054843">
    <property type="component" value="Unassembled WGS sequence"/>
</dbReference>
<name>A0A0V1N3Y7_9BILA</name>
<accession>A0A0V1N3Y7</accession>
<sequence length="184" mass="21289">MVFVALYRVGSQCVDEEKAISVLRSTRVNGYESKNFALSGDQLLIDQSIEMEEFGTNFVAPTGNHHRLIERTSKIRQRNSSLQQFNKKNTNVKYSRRIEQRNSFQSRDGHLNRRLVDVVPIEYGVEFLSRSGPNWTISTHRRIEQRNPFQSRDGHLNRSLVGRDPIEHGVKFLSRSGPNWTTSQ</sequence>
<comment type="caution">
    <text evidence="1">The sequence shown here is derived from an EMBL/GenBank/DDBJ whole genome shotgun (WGS) entry which is preliminary data.</text>
</comment>
<gene>
    <name evidence="1" type="ORF">T10_11745</name>
</gene>
<protein>
    <submittedName>
        <fullName evidence="1">Uncharacterized protein</fullName>
    </submittedName>
</protein>